<evidence type="ECO:0008006" key="4">
    <source>
        <dbReference type="Google" id="ProtNLM"/>
    </source>
</evidence>
<evidence type="ECO:0000313" key="3">
    <source>
        <dbReference type="Proteomes" id="UP001329151"/>
    </source>
</evidence>
<proteinExistence type="predicted"/>
<dbReference type="RefSeq" id="WP_130556600.1">
    <property type="nucleotide sequence ID" value="NZ_AP028947.1"/>
</dbReference>
<protein>
    <recommendedName>
        <fullName evidence="4">Lipoprotein</fullName>
    </recommendedName>
</protein>
<dbReference type="KEGG" id="lto:RGQ30_13870"/>
<keyword evidence="1" id="KW-0732">Signal</keyword>
<evidence type="ECO:0000313" key="2">
    <source>
        <dbReference type="EMBL" id="BET25886.1"/>
    </source>
</evidence>
<name>A0AA86MDF9_9BURK</name>
<sequence length="215" mass="22816">MITRTRHIGSLSLALLILTLIQGCTPSAQKQLDDNLKKAIAMKYVHVANVNSFQTQVGTSQAQLVGVANGSFWAIFDVCTLDIQGSALTGFNYDASKFFIDGGSAKYGAGNPGNVNVASVVMSSQSSQVLDAARSAFSLSPATQFFPKQFYPNLKYRIAIFVNENPAAYTGDVMTLKYDGQPQVAALVQSVSPGNPAFRAFYNAGVSPAIVGTCP</sequence>
<organism evidence="2 3">
    <name type="scientific">Limnobacter thiooxidans</name>
    <dbReference type="NCBI Taxonomy" id="131080"/>
    <lineage>
        <taxon>Bacteria</taxon>
        <taxon>Pseudomonadati</taxon>
        <taxon>Pseudomonadota</taxon>
        <taxon>Betaproteobacteria</taxon>
        <taxon>Burkholderiales</taxon>
        <taxon>Burkholderiaceae</taxon>
        <taxon>Limnobacter</taxon>
    </lineage>
</organism>
<evidence type="ECO:0000256" key="1">
    <source>
        <dbReference type="SAM" id="SignalP"/>
    </source>
</evidence>
<dbReference type="AlphaFoldDB" id="A0AA86MDF9"/>
<feature type="chain" id="PRO_5041673795" description="Lipoprotein" evidence="1">
    <location>
        <begin position="31"/>
        <end position="215"/>
    </location>
</feature>
<dbReference type="Proteomes" id="UP001329151">
    <property type="component" value="Chromosome"/>
</dbReference>
<reference evidence="2 3" key="1">
    <citation type="submission" date="2023-10" db="EMBL/GenBank/DDBJ databases">
        <title>Complete Genome Sequence of Limnobacter thiooxidans CS-K2T, Isolated from freshwater lake sediments in Bavaria, Germany.</title>
        <authorList>
            <person name="Naruki M."/>
            <person name="Watanabe A."/>
            <person name="Warashina T."/>
            <person name="Morita T."/>
            <person name="Arakawa K."/>
        </authorList>
    </citation>
    <scope>NUCLEOTIDE SEQUENCE [LARGE SCALE GENOMIC DNA]</scope>
    <source>
        <strain evidence="2 3">CS-K2</strain>
    </source>
</reference>
<gene>
    <name evidence="2" type="ORF">RGQ30_13870</name>
</gene>
<dbReference type="PROSITE" id="PS51257">
    <property type="entry name" value="PROKAR_LIPOPROTEIN"/>
    <property type="match status" value="1"/>
</dbReference>
<dbReference type="EMBL" id="AP028947">
    <property type="protein sequence ID" value="BET25886.1"/>
    <property type="molecule type" value="Genomic_DNA"/>
</dbReference>
<feature type="signal peptide" evidence="1">
    <location>
        <begin position="1"/>
        <end position="30"/>
    </location>
</feature>
<keyword evidence="3" id="KW-1185">Reference proteome</keyword>
<accession>A0AA86MDF9</accession>